<dbReference type="Proteomes" id="UP000569732">
    <property type="component" value="Unassembled WGS sequence"/>
</dbReference>
<dbReference type="PANTHER" id="PTHR35271">
    <property type="entry name" value="ABC TRANSPORTER, SUBSTRATE-BINDING LIPOPROTEIN-RELATED"/>
    <property type="match status" value="1"/>
</dbReference>
<dbReference type="PANTHER" id="PTHR35271:SF1">
    <property type="entry name" value="ABC TRANSPORTER, SUBSTRATE-BINDING LIPOPROTEIN"/>
    <property type="match status" value="1"/>
</dbReference>
<dbReference type="AlphaFoldDB" id="A0A853I463"/>
<evidence type="ECO:0000313" key="2">
    <source>
        <dbReference type="EMBL" id="NYZ68710.1"/>
    </source>
</evidence>
<dbReference type="InterPro" id="IPR007487">
    <property type="entry name" value="ABC_transpt-TYRBP-like"/>
</dbReference>
<protein>
    <submittedName>
        <fullName evidence="2">Sugar ABC transporter</fullName>
    </submittedName>
</protein>
<dbReference type="EMBL" id="JACCKB010000048">
    <property type="protein sequence ID" value="NYZ68710.1"/>
    <property type="molecule type" value="Genomic_DNA"/>
</dbReference>
<feature type="signal peptide" evidence="1">
    <location>
        <begin position="1"/>
        <end position="20"/>
    </location>
</feature>
<dbReference type="Gene3D" id="3.40.50.2300">
    <property type="match status" value="2"/>
</dbReference>
<comment type="caution">
    <text evidence="2">The sequence shown here is derived from an EMBL/GenBank/DDBJ whole genome shotgun (WGS) entry which is preliminary data.</text>
</comment>
<feature type="chain" id="PRO_5032428543" evidence="1">
    <location>
        <begin position="21"/>
        <end position="326"/>
    </location>
</feature>
<name>A0A853I463_9GAMM</name>
<organism evidence="2 3">
    <name type="scientific">Spartinivicinus marinus</name>
    <dbReference type="NCBI Taxonomy" id="2994442"/>
    <lineage>
        <taxon>Bacteria</taxon>
        <taxon>Pseudomonadati</taxon>
        <taxon>Pseudomonadota</taxon>
        <taxon>Gammaproteobacteria</taxon>
        <taxon>Oceanospirillales</taxon>
        <taxon>Zooshikellaceae</taxon>
        <taxon>Spartinivicinus</taxon>
    </lineage>
</organism>
<keyword evidence="3" id="KW-1185">Reference proteome</keyword>
<dbReference type="Pfam" id="PF04392">
    <property type="entry name" value="ABC_sub_bind"/>
    <property type="match status" value="1"/>
</dbReference>
<evidence type="ECO:0000313" key="3">
    <source>
        <dbReference type="Proteomes" id="UP000569732"/>
    </source>
</evidence>
<proteinExistence type="predicted"/>
<evidence type="ECO:0000256" key="1">
    <source>
        <dbReference type="SAM" id="SignalP"/>
    </source>
</evidence>
<gene>
    <name evidence="2" type="ORF">H0A36_22085</name>
</gene>
<dbReference type="RefSeq" id="WP_180570709.1">
    <property type="nucleotide sequence ID" value="NZ_JACCKB010000048.1"/>
</dbReference>
<keyword evidence="1" id="KW-0732">Signal</keyword>
<accession>A0A853I463</accession>
<sequence>MKSKLLSILMLSTTMTFANAADKDLLIIESYHAEYPWDISYVNGINKAFEGSGYKVHRFQMDTKRVPKSEYQKKADEAWKFYQGIQPKLVFLGDDNALKFLADKLGTTETPVVYLGINSNPRRMKLSKNITGVLERPLFKKSVVEIKKIMPQAKKILVLFDSGNTSKHAVEEAFKGKTSLKISGAQLELKQIGKKTLWESTVHAAKNEGFDAIIIGLYHTLIDDKDNSVNAETLISWTSQNTPIPLFAFWSFAVGPDKAIGGLVLEGYSQGEKAAEIAKRILNGDSPANIRPAIGEKGKFLFSKKLLEKWGLMLPNDIASKAEYID</sequence>
<reference evidence="2 3" key="1">
    <citation type="submission" date="2020-07" db="EMBL/GenBank/DDBJ databases">
        <title>Endozoicomonas sp. nov., isolated from sediment.</title>
        <authorList>
            <person name="Gu T."/>
        </authorList>
    </citation>
    <scope>NUCLEOTIDE SEQUENCE [LARGE SCALE GENOMIC DNA]</scope>
    <source>
        <strain evidence="2 3">SM1973</strain>
    </source>
</reference>